<name>A0A850HCJ2_9SPHN</name>
<dbReference type="EMBL" id="JABWTA010000001">
    <property type="protein sequence ID" value="NVE95025.1"/>
    <property type="molecule type" value="Genomic_DNA"/>
</dbReference>
<comment type="caution">
    <text evidence="2">The sequence shown here is derived from an EMBL/GenBank/DDBJ whole genome shotgun (WGS) entry which is preliminary data.</text>
</comment>
<evidence type="ECO:0000313" key="3">
    <source>
        <dbReference type="Proteomes" id="UP000546031"/>
    </source>
</evidence>
<evidence type="ECO:0000256" key="1">
    <source>
        <dbReference type="SAM" id="MobiDB-lite"/>
    </source>
</evidence>
<gene>
    <name evidence="2" type="ORF">HUO12_08965</name>
</gene>
<dbReference type="AlphaFoldDB" id="A0A850HCJ2"/>
<reference evidence="2 3" key="1">
    <citation type="submission" date="2020-06" db="EMBL/GenBank/DDBJ databases">
        <title>Altererythrobacter lutimaris sp. nov., a marine bacterium isolated from a tidal flat.</title>
        <authorList>
            <person name="Kim D."/>
            <person name="Yoo Y."/>
            <person name="Kim J.-J."/>
        </authorList>
    </citation>
    <scope>NUCLEOTIDE SEQUENCE [LARGE SCALE GENOMIC DNA]</scope>
    <source>
        <strain evidence="2 3">JGD-16</strain>
    </source>
</reference>
<evidence type="ECO:0000313" key="2">
    <source>
        <dbReference type="EMBL" id="NVE95025.1"/>
    </source>
</evidence>
<dbReference type="Proteomes" id="UP000546031">
    <property type="component" value="Unassembled WGS sequence"/>
</dbReference>
<sequence>MIKKLLLLTVVAVFGLWLAGYDMATISAMISGAADSSAGQMSGRNTLEDGGWGG</sequence>
<dbReference type="RefSeq" id="WP_176273231.1">
    <property type="nucleotide sequence ID" value="NZ_JABWTA010000001.1"/>
</dbReference>
<feature type="region of interest" description="Disordered" evidence="1">
    <location>
        <begin position="34"/>
        <end position="54"/>
    </location>
</feature>
<organism evidence="2 3">
    <name type="scientific">Altererythrobacter lutimaris</name>
    <dbReference type="NCBI Taxonomy" id="2743979"/>
    <lineage>
        <taxon>Bacteria</taxon>
        <taxon>Pseudomonadati</taxon>
        <taxon>Pseudomonadota</taxon>
        <taxon>Alphaproteobacteria</taxon>
        <taxon>Sphingomonadales</taxon>
        <taxon>Erythrobacteraceae</taxon>
        <taxon>Altererythrobacter</taxon>
    </lineage>
</organism>
<accession>A0A850HCJ2</accession>
<proteinExistence type="predicted"/>
<protein>
    <submittedName>
        <fullName evidence="2">Uncharacterized protein</fullName>
    </submittedName>
</protein>
<keyword evidence="3" id="KW-1185">Reference proteome</keyword>